<reference evidence="11 12" key="1">
    <citation type="submission" date="2019-02" db="EMBL/GenBank/DDBJ databases">
        <title>Deep-cultivation of Planctomycetes and their phenomic and genomic characterization uncovers novel biology.</title>
        <authorList>
            <person name="Wiegand S."/>
            <person name="Jogler M."/>
            <person name="Boedeker C."/>
            <person name="Pinto D."/>
            <person name="Vollmers J."/>
            <person name="Rivas-Marin E."/>
            <person name="Kohn T."/>
            <person name="Peeters S.H."/>
            <person name="Heuer A."/>
            <person name="Rast P."/>
            <person name="Oberbeckmann S."/>
            <person name="Bunk B."/>
            <person name="Jeske O."/>
            <person name="Meyerdierks A."/>
            <person name="Storesund J.E."/>
            <person name="Kallscheuer N."/>
            <person name="Luecker S."/>
            <person name="Lage O.M."/>
            <person name="Pohl T."/>
            <person name="Merkel B.J."/>
            <person name="Hornburger P."/>
            <person name="Mueller R.-W."/>
            <person name="Bruemmer F."/>
            <person name="Labrenz M."/>
            <person name="Spormann A.M."/>
            <person name="Op den Camp H."/>
            <person name="Overmann J."/>
            <person name="Amann R."/>
            <person name="Jetten M.S.M."/>
            <person name="Mascher T."/>
            <person name="Medema M.H."/>
            <person name="Devos D.P."/>
            <person name="Kaster A.-K."/>
            <person name="Ovreas L."/>
            <person name="Rohde M."/>
            <person name="Galperin M.Y."/>
            <person name="Jogler C."/>
        </authorList>
    </citation>
    <scope>NUCLEOTIDE SEQUENCE [LARGE SCALE GENOMIC DNA]</scope>
    <source>
        <strain evidence="11 12">ETA_A8</strain>
    </source>
</reference>
<evidence type="ECO:0000313" key="11">
    <source>
        <dbReference type="EMBL" id="QDU26352.1"/>
    </source>
</evidence>
<evidence type="ECO:0000256" key="2">
    <source>
        <dbReference type="ARBA" id="ARBA00022475"/>
    </source>
</evidence>
<feature type="region of interest" description="Disordered" evidence="8">
    <location>
        <begin position="601"/>
        <end position="626"/>
    </location>
</feature>
<feature type="transmembrane region" description="Helical" evidence="9">
    <location>
        <begin position="438"/>
        <end position="457"/>
    </location>
</feature>
<gene>
    <name evidence="11" type="ORF">ETAA8_14300</name>
</gene>
<feature type="transmembrane region" description="Helical" evidence="9">
    <location>
        <begin position="20"/>
        <end position="37"/>
    </location>
</feature>
<feature type="transmembrane region" description="Helical" evidence="9">
    <location>
        <begin position="119"/>
        <end position="139"/>
    </location>
</feature>
<feature type="transmembrane region" description="Helical" evidence="9">
    <location>
        <begin position="413"/>
        <end position="432"/>
    </location>
</feature>
<dbReference type="Proteomes" id="UP000315017">
    <property type="component" value="Chromosome"/>
</dbReference>
<dbReference type="RefSeq" id="WP_145086773.1">
    <property type="nucleotide sequence ID" value="NZ_CP036274.1"/>
</dbReference>
<evidence type="ECO:0000256" key="4">
    <source>
        <dbReference type="ARBA" id="ARBA00022679"/>
    </source>
</evidence>
<keyword evidence="12" id="KW-1185">Reference proteome</keyword>
<dbReference type="Pfam" id="PF13231">
    <property type="entry name" value="PMT_2"/>
    <property type="match status" value="1"/>
</dbReference>
<feature type="region of interest" description="Disordered" evidence="8">
    <location>
        <begin position="668"/>
        <end position="689"/>
    </location>
</feature>
<feature type="domain" description="Glycosyltransferase RgtA/B/C/D-like" evidence="10">
    <location>
        <begin position="123"/>
        <end position="230"/>
    </location>
</feature>
<dbReference type="PANTHER" id="PTHR33908">
    <property type="entry name" value="MANNOSYLTRANSFERASE YKCB-RELATED"/>
    <property type="match status" value="1"/>
</dbReference>
<keyword evidence="5 9" id="KW-0812">Transmembrane</keyword>
<feature type="transmembrane region" description="Helical" evidence="9">
    <location>
        <begin position="464"/>
        <end position="485"/>
    </location>
</feature>
<dbReference type="PANTHER" id="PTHR33908:SF11">
    <property type="entry name" value="MEMBRANE PROTEIN"/>
    <property type="match status" value="1"/>
</dbReference>
<evidence type="ECO:0000256" key="8">
    <source>
        <dbReference type="SAM" id="MobiDB-lite"/>
    </source>
</evidence>
<evidence type="ECO:0000259" key="10">
    <source>
        <dbReference type="Pfam" id="PF13231"/>
    </source>
</evidence>
<feature type="transmembrane region" description="Helical" evidence="9">
    <location>
        <begin position="145"/>
        <end position="168"/>
    </location>
</feature>
<evidence type="ECO:0000256" key="1">
    <source>
        <dbReference type="ARBA" id="ARBA00004651"/>
    </source>
</evidence>
<dbReference type="GO" id="GO:0016763">
    <property type="term" value="F:pentosyltransferase activity"/>
    <property type="evidence" value="ECO:0007669"/>
    <property type="project" value="TreeGrafter"/>
</dbReference>
<sequence length="689" mass="76481">MSPIAKFAATRLSWQTARRAIVTGLLALHFAVAVGSISNKSITYDEIAHVTAGCAYWQYNDYRLQPENGNLPQRWCALPIVLTGRANLPNVDHAGWKTADVWTLGDAFLFRLGNDARQIIFLGRCFAALWGVGICLIVYCWSRSLFGDAGGLLSLVSCAWCPTLLANAPLMTSDACLTFFLTWCVWLVWQLLHEVTRTRVALASLAIGGLFLAKLSAVLILPIAAILVVARCFQAMPLAVGTGPNQRLLTKFADKAKAIAGVTGVCTLVAFVVVWIAYGARYDAFNPSQLPSGSYYKLKSLETATKFIPPRPRSIIQTLAAHEVLPEPYLYGAAFVVAHRERYSFFQGEYSLKGWKSFFPFCLLVKTPLPMFGLLALAMAALLLKKPPVTTAATESQRLADPNCQPANWAYRLLPVLVLLGVYWVVSLWSSLNIGHRHLLPTYPAMHILVGAAALWLTRPVGKFLVWSLVAWLGIESALVFPHYLAYFNPLVDRQAAHQHLVDSSLDWGQDLPGLQQWLSTHNAAGETQQPVYLAYFGTGSPKYYGIQGRALNRIGRSDIDYLPGIYCVSATTLQAIYEAQPGRWNHEYESRYQDLKQRLASDAEAKQEAPVTPETLGPTKANDKEQNKLSYSRYLRMLAYLRHRQPDDHVGHSILIFRLTEKDIHAALDGPPPELDDRPSLTRGAPQR</sequence>
<dbReference type="AlphaFoldDB" id="A0A517Y881"/>
<dbReference type="EMBL" id="CP036274">
    <property type="protein sequence ID" value="QDU26352.1"/>
    <property type="molecule type" value="Genomic_DNA"/>
</dbReference>
<dbReference type="GO" id="GO:0005886">
    <property type="term" value="C:plasma membrane"/>
    <property type="evidence" value="ECO:0007669"/>
    <property type="project" value="UniProtKB-SubCell"/>
</dbReference>
<feature type="transmembrane region" description="Helical" evidence="9">
    <location>
        <begin position="258"/>
        <end position="278"/>
    </location>
</feature>
<comment type="subcellular location">
    <subcellularLocation>
        <location evidence="1">Cell membrane</location>
        <topology evidence="1">Multi-pass membrane protein</topology>
    </subcellularLocation>
</comment>
<dbReference type="KEGG" id="aagg:ETAA8_14300"/>
<evidence type="ECO:0000256" key="7">
    <source>
        <dbReference type="ARBA" id="ARBA00023136"/>
    </source>
</evidence>
<evidence type="ECO:0000313" key="12">
    <source>
        <dbReference type="Proteomes" id="UP000315017"/>
    </source>
</evidence>
<evidence type="ECO:0000256" key="5">
    <source>
        <dbReference type="ARBA" id="ARBA00022692"/>
    </source>
</evidence>
<dbReference type="OrthoDB" id="224989at2"/>
<feature type="transmembrane region" description="Helical" evidence="9">
    <location>
        <begin position="204"/>
        <end position="229"/>
    </location>
</feature>
<dbReference type="InterPro" id="IPR038731">
    <property type="entry name" value="RgtA/B/C-like"/>
</dbReference>
<keyword evidence="7 9" id="KW-0472">Membrane</keyword>
<dbReference type="InterPro" id="IPR050297">
    <property type="entry name" value="LipidA_mod_glycosyltrf_83"/>
</dbReference>
<keyword evidence="3" id="KW-0328">Glycosyltransferase</keyword>
<accession>A0A517Y881</accession>
<protein>
    <recommendedName>
        <fullName evidence="10">Glycosyltransferase RgtA/B/C/D-like domain-containing protein</fullName>
    </recommendedName>
</protein>
<feature type="transmembrane region" description="Helical" evidence="9">
    <location>
        <begin position="175"/>
        <end position="192"/>
    </location>
</feature>
<feature type="transmembrane region" description="Helical" evidence="9">
    <location>
        <begin position="358"/>
        <end position="384"/>
    </location>
</feature>
<keyword evidence="4" id="KW-0808">Transferase</keyword>
<keyword evidence="6 9" id="KW-1133">Transmembrane helix</keyword>
<organism evidence="11 12">
    <name type="scientific">Anatilimnocola aggregata</name>
    <dbReference type="NCBI Taxonomy" id="2528021"/>
    <lineage>
        <taxon>Bacteria</taxon>
        <taxon>Pseudomonadati</taxon>
        <taxon>Planctomycetota</taxon>
        <taxon>Planctomycetia</taxon>
        <taxon>Pirellulales</taxon>
        <taxon>Pirellulaceae</taxon>
        <taxon>Anatilimnocola</taxon>
    </lineage>
</organism>
<evidence type="ECO:0000256" key="9">
    <source>
        <dbReference type="SAM" id="Phobius"/>
    </source>
</evidence>
<proteinExistence type="predicted"/>
<evidence type="ECO:0000256" key="6">
    <source>
        <dbReference type="ARBA" id="ARBA00022989"/>
    </source>
</evidence>
<dbReference type="GO" id="GO:0009103">
    <property type="term" value="P:lipopolysaccharide biosynthetic process"/>
    <property type="evidence" value="ECO:0007669"/>
    <property type="project" value="UniProtKB-ARBA"/>
</dbReference>
<keyword evidence="2" id="KW-1003">Cell membrane</keyword>
<name>A0A517Y881_9BACT</name>
<evidence type="ECO:0000256" key="3">
    <source>
        <dbReference type="ARBA" id="ARBA00022676"/>
    </source>
</evidence>